<protein>
    <submittedName>
        <fullName evidence="1">Uncharacterized protein</fullName>
    </submittedName>
</protein>
<evidence type="ECO:0000313" key="1">
    <source>
        <dbReference type="EMBL" id="RVW48835.1"/>
    </source>
</evidence>
<organism evidence="1 2">
    <name type="scientific">Vitis vinifera</name>
    <name type="common">Grape</name>
    <dbReference type="NCBI Taxonomy" id="29760"/>
    <lineage>
        <taxon>Eukaryota</taxon>
        <taxon>Viridiplantae</taxon>
        <taxon>Streptophyta</taxon>
        <taxon>Embryophyta</taxon>
        <taxon>Tracheophyta</taxon>
        <taxon>Spermatophyta</taxon>
        <taxon>Magnoliopsida</taxon>
        <taxon>eudicotyledons</taxon>
        <taxon>Gunneridae</taxon>
        <taxon>Pentapetalae</taxon>
        <taxon>rosids</taxon>
        <taxon>Vitales</taxon>
        <taxon>Vitaceae</taxon>
        <taxon>Viteae</taxon>
        <taxon>Vitis</taxon>
    </lineage>
</organism>
<dbReference type="AlphaFoldDB" id="A0A438EMI3"/>
<accession>A0A438EMI3</accession>
<gene>
    <name evidence="1" type="ORF">CK203_103557</name>
</gene>
<dbReference type="EMBL" id="QGNW01001241">
    <property type="protein sequence ID" value="RVW48835.1"/>
    <property type="molecule type" value="Genomic_DNA"/>
</dbReference>
<name>A0A438EMI3_VITVI</name>
<dbReference type="GO" id="GO:0007346">
    <property type="term" value="P:regulation of mitotic cell cycle"/>
    <property type="evidence" value="ECO:0007669"/>
    <property type="project" value="InterPro"/>
</dbReference>
<dbReference type="PANTHER" id="PTHR35125">
    <property type="entry name" value="NEURON NAVIGATOR 1-LIKE-RELATED"/>
    <property type="match status" value="1"/>
</dbReference>
<dbReference type="PANTHER" id="PTHR35125:SF2">
    <property type="entry name" value="PROTEIN PATRONUS 2-LIKE"/>
    <property type="match status" value="1"/>
</dbReference>
<sequence>MATHTGVLIRDQNLKFHFDGKEAIVYKVQKKQGIGGRKALGDLTNSRKPSPIKASKRHYSKIFTSFGEEVDAFRIWVVTTSVMEEHFLPNSIAEEQFLHNHEECIKARSMNMSKDYFLKTIGLHNDFPMQLPSCYVLPASSRKPKVQPGSPRKLELEEIAELMIEDQSPLCLKIEVPSEYKSSSCSPKSPKSSNLNAGPNYFVGLL</sequence>
<dbReference type="Proteomes" id="UP000288805">
    <property type="component" value="Unassembled WGS sequence"/>
</dbReference>
<evidence type="ECO:0000313" key="2">
    <source>
        <dbReference type="Proteomes" id="UP000288805"/>
    </source>
</evidence>
<proteinExistence type="predicted"/>
<dbReference type="InterPro" id="IPR039326">
    <property type="entry name" value="Patronus"/>
</dbReference>
<reference evidence="1 2" key="1">
    <citation type="journal article" date="2018" name="PLoS Genet.">
        <title>Population sequencing reveals clonal diversity and ancestral inbreeding in the grapevine cultivar Chardonnay.</title>
        <authorList>
            <person name="Roach M.J."/>
            <person name="Johnson D.L."/>
            <person name="Bohlmann J."/>
            <person name="van Vuuren H.J."/>
            <person name="Jones S.J."/>
            <person name="Pretorius I.S."/>
            <person name="Schmidt S.A."/>
            <person name="Borneman A.R."/>
        </authorList>
    </citation>
    <scope>NUCLEOTIDE SEQUENCE [LARGE SCALE GENOMIC DNA]</scope>
    <source>
        <strain evidence="2">cv. Chardonnay</strain>
        <tissue evidence="1">Leaf</tissue>
    </source>
</reference>
<comment type="caution">
    <text evidence="1">The sequence shown here is derived from an EMBL/GenBank/DDBJ whole genome shotgun (WGS) entry which is preliminary data.</text>
</comment>